<dbReference type="PANTHER" id="PTHR12815">
    <property type="entry name" value="SORTING AND ASSEMBLY MACHINERY SAMM50 PROTEIN FAMILY MEMBER"/>
    <property type="match status" value="1"/>
</dbReference>
<dbReference type="PANTHER" id="PTHR12815:SF18">
    <property type="entry name" value="SORTING AND ASSEMBLY MACHINERY COMPONENT 50 HOMOLOG"/>
    <property type="match status" value="1"/>
</dbReference>
<sequence>MADNGRYKTDDVPVYVTAVSFKGLRRTNADFLRRQLTDLVKSKNMSELLKNSSELKSLLLGLQIFKFCEVSIDTEKYSSRSDAYNVNIFVEEKKPQALKAQWTVNTDGSMRLGGSFALLNMFHRAERLEIEGNVGRDSSTMRSACFIKPVQNNASVKVSFGGSDGTYDHWWSKFLRNESTIFAEVASPSRFGLHKLHWSNVWREIEPSSSSCPTTPFNVRLESGPSLKTNFRHQFEFDSRSDRIFPDDGALFRLTQEISFISPAPPRGAIGLEAASPTPVGTAGDKSTQLRMDSLLQLPLRLTSWLVAEATFSAGFVHSLSSHAVSIADRFFMGGPLDLRGYKYYSVGPSEPLLTPKPVYVDAPLRSGEAQGPTCPVGALGSWMGGLHLYSPLPFWGEARESVASLFRLHAFAMAGSLLADPIRAFKVARNQGGQLDRFLQLLDFQPRYVLGAGLILRFVNVARLELNYCLPVNPQPDDAPQAGFQVGIGLSYM</sequence>
<dbReference type="AlphaFoldDB" id="A0A5K3FBF7"/>
<dbReference type="Pfam" id="PF01103">
    <property type="entry name" value="Omp85"/>
    <property type="match status" value="1"/>
</dbReference>
<dbReference type="WBParaSite" id="MCU_006092-RB">
    <property type="protein sequence ID" value="MCU_006092-RB"/>
    <property type="gene ID" value="MCU_006092"/>
</dbReference>
<evidence type="ECO:0000256" key="3">
    <source>
        <dbReference type="ARBA" id="ARBA00022452"/>
    </source>
</evidence>
<dbReference type="GO" id="GO:0045040">
    <property type="term" value="P:protein insertion into mitochondrial outer membrane"/>
    <property type="evidence" value="ECO:0007669"/>
    <property type="project" value="TreeGrafter"/>
</dbReference>
<evidence type="ECO:0000256" key="2">
    <source>
        <dbReference type="ARBA" id="ARBA00010913"/>
    </source>
</evidence>
<proteinExistence type="inferred from homology"/>
<protein>
    <submittedName>
        <fullName evidence="7">Bac_surface_Ag domain-containing protein</fullName>
    </submittedName>
</protein>
<dbReference type="InterPro" id="IPR000184">
    <property type="entry name" value="Bac_surfAg_D15"/>
</dbReference>
<keyword evidence="4" id="KW-0812">Transmembrane</keyword>
<comment type="subcellular location">
    <subcellularLocation>
        <location evidence="1">Mitochondrion outer membrane</location>
        <topology evidence="1">Multi-pass membrane protein</topology>
    </subcellularLocation>
</comment>
<dbReference type="GO" id="GO:0005741">
    <property type="term" value="C:mitochondrial outer membrane"/>
    <property type="evidence" value="ECO:0007669"/>
    <property type="project" value="UniProtKB-SubCell"/>
</dbReference>
<comment type="similarity">
    <text evidence="2">Belongs to the SAM50/omp85 family.</text>
</comment>
<reference evidence="7" key="1">
    <citation type="submission" date="2019-11" db="UniProtKB">
        <authorList>
            <consortium name="WormBaseParasite"/>
        </authorList>
    </citation>
    <scope>IDENTIFICATION</scope>
</reference>
<keyword evidence="5" id="KW-0472">Membrane</keyword>
<feature type="domain" description="Bacterial surface antigen (D15)" evidence="6">
    <location>
        <begin position="120"/>
        <end position="492"/>
    </location>
</feature>
<dbReference type="Gene3D" id="2.40.160.50">
    <property type="entry name" value="membrane protein fhac: a member of the omp85/tpsb transporter family"/>
    <property type="match status" value="1"/>
</dbReference>
<organism evidence="7">
    <name type="scientific">Mesocestoides corti</name>
    <name type="common">Flatworm</name>
    <dbReference type="NCBI Taxonomy" id="53468"/>
    <lineage>
        <taxon>Eukaryota</taxon>
        <taxon>Metazoa</taxon>
        <taxon>Spiralia</taxon>
        <taxon>Lophotrochozoa</taxon>
        <taxon>Platyhelminthes</taxon>
        <taxon>Cestoda</taxon>
        <taxon>Eucestoda</taxon>
        <taxon>Cyclophyllidea</taxon>
        <taxon>Mesocestoididae</taxon>
        <taxon>Mesocestoides</taxon>
    </lineage>
</organism>
<accession>A0A5K3FBF7</accession>
<dbReference type="InterPro" id="IPR039910">
    <property type="entry name" value="D15-like"/>
</dbReference>
<name>A0A5K3FBF7_MESCO</name>
<evidence type="ECO:0000313" key="7">
    <source>
        <dbReference type="WBParaSite" id="MCU_006092-RB"/>
    </source>
</evidence>
<evidence type="ECO:0000256" key="5">
    <source>
        <dbReference type="ARBA" id="ARBA00023136"/>
    </source>
</evidence>
<keyword evidence="3" id="KW-1134">Transmembrane beta strand</keyword>
<evidence type="ECO:0000256" key="4">
    <source>
        <dbReference type="ARBA" id="ARBA00022692"/>
    </source>
</evidence>
<dbReference type="GO" id="GO:0033108">
    <property type="term" value="P:mitochondrial respiratory chain complex assembly"/>
    <property type="evidence" value="ECO:0007669"/>
    <property type="project" value="TreeGrafter"/>
</dbReference>
<evidence type="ECO:0000259" key="6">
    <source>
        <dbReference type="Pfam" id="PF01103"/>
    </source>
</evidence>
<evidence type="ECO:0000256" key="1">
    <source>
        <dbReference type="ARBA" id="ARBA00004374"/>
    </source>
</evidence>